<evidence type="ECO:0008006" key="3">
    <source>
        <dbReference type="Google" id="ProtNLM"/>
    </source>
</evidence>
<dbReference type="AlphaFoldDB" id="A0AAW0BBV4"/>
<comment type="caution">
    <text evidence="1">The sequence shown here is derived from an EMBL/GenBank/DDBJ whole genome shotgun (WGS) entry which is preliminary data.</text>
</comment>
<evidence type="ECO:0000313" key="1">
    <source>
        <dbReference type="EMBL" id="KAK7023261.1"/>
    </source>
</evidence>
<proteinExistence type="predicted"/>
<dbReference type="Proteomes" id="UP001362999">
    <property type="component" value="Unassembled WGS sequence"/>
</dbReference>
<sequence>MALSRPESPILPPELEREIFETAAIRHPDIIPNLFLVSRRIYDWVGCVKYRTILPASRWRSLTPQARVIGLRKATEFEPTALNPDRIDYFYIQDQFHWQFQNLFPWFFDID</sequence>
<gene>
    <name evidence="1" type="ORF">R3P38DRAFT_3357061</name>
</gene>
<reference evidence="1 2" key="1">
    <citation type="journal article" date="2024" name="J Genomics">
        <title>Draft genome sequencing and assembly of Favolaschia claudopus CIRM-BRFM 2984 isolated from oak limbs.</title>
        <authorList>
            <person name="Navarro D."/>
            <person name="Drula E."/>
            <person name="Chaduli D."/>
            <person name="Cazenave R."/>
            <person name="Ahrendt S."/>
            <person name="Wang J."/>
            <person name="Lipzen A."/>
            <person name="Daum C."/>
            <person name="Barry K."/>
            <person name="Grigoriev I.V."/>
            <person name="Favel A."/>
            <person name="Rosso M.N."/>
            <person name="Martin F."/>
        </authorList>
    </citation>
    <scope>NUCLEOTIDE SEQUENCE [LARGE SCALE GENOMIC DNA]</scope>
    <source>
        <strain evidence="1 2">CIRM-BRFM 2984</strain>
    </source>
</reference>
<dbReference type="EMBL" id="JAWWNJ010000036">
    <property type="protein sequence ID" value="KAK7023261.1"/>
    <property type="molecule type" value="Genomic_DNA"/>
</dbReference>
<organism evidence="1 2">
    <name type="scientific">Favolaschia claudopus</name>
    <dbReference type="NCBI Taxonomy" id="2862362"/>
    <lineage>
        <taxon>Eukaryota</taxon>
        <taxon>Fungi</taxon>
        <taxon>Dikarya</taxon>
        <taxon>Basidiomycota</taxon>
        <taxon>Agaricomycotina</taxon>
        <taxon>Agaricomycetes</taxon>
        <taxon>Agaricomycetidae</taxon>
        <taxon>Agaricales</taxon>
        <taxon>Marasmiineae</taxon>
        <taxon>Mycenaceae</taxon>
        <taxon>Favolaschia</taxon>
    </lineage>
</organism>
<accession>A0AAW0BBV4</accession>
<evidence type="ECO:0000313" key="2">
    <source>
        <dbReference type="Proteomes" id="UP001362999"/>
    </source>
</evidence>
<name>A0AAW0BBV4_9AGAR</name>
<protein>
    <recommendedName>
        <fullName evidence="3">F-box domain-containing protein</fullName>
    </recommendedName>
</protein>
<keyword evidence="2" id="KW-1185">Reference proteome</keyword>